<keyword evidence="2" id="KW-1185">Reference proteome</keyword>
<dbReference type="Proteomes" id="UP000000314">
    <property type="component" value="Chromosome 3"/>
</dbReference>
<dbReference type="RefSeq" id="XP_002493037.1">
    <property type="nucleotide sequence ID" value="XM_002492992.1"/>
</dbReference>
<gene>
    <name evidence="1" type="ordered locus">PAS_chr3_0805</name>
</gene>
<reference evidence="1 2" key="1">
    <citation type="journal article" date="2009" name="Nat. Biotechnol.">
        <title>Genome sequence of the recombinant protein production host Pichia pastoris.</title>
        <authorList>
            <person name="De Schutter K."/>
            <person name="Lin Y.C."/>
            <person name="Tiels P."/>
            <person name="Van Hecke A."/>
            <person name="Glinka S."/>
            <person name="Weber-Lehmann J."/>
            <person name="Rouze P."/>
            <person name="Van de Peer Y."/>
            <person name="Callewaert N."/>
        </authorList>
    </citation>
    <scope>NUCLEOTIDE SEQUENCE [LARGE SCALE GENOMIC DNA]</scope>
    <source>
        <strain evidence="2">GS115 / ATCC 20864</strain>
    </source>
</reference>
<organism evidence="1 2">
    <name type="scientific">Komagataella phaffii (strain GS115 / ATCC 20864)</name>
    <name type="common">Yeast</name>
    <name type="synonym">Pichia pastoris</name>
    <dbReference type="NCBI Taxonomy" id="644223"/>
    <lineage>
        <taxon>Eukaryota</taxon>
        <taxon>Fungi</taxon>
        <taxon>Dikarya</taxon>
        <taxon>Ascomycota</taxon>
        <taxon>Saccharomycotina</taxon>
        <taxon>Pichiomycetes</taxon>
        <taxon>Pichiales</taxon>
        <taxon>Pichiaceae</taxon>
        <taxon>Komagataella</taxon>
    </lineage>
</organism>
<dbReference type="HOGENOM" id="CLU_311708_0_0_1"/>
<evidence type="ECO:0000313" key="2">
    <source>
        <dbReference type="Proteomes" id="UP000000314"/>
    </source>
</evidence>
<evidence type="ECO:0000313" key="1">
    <source>
        <dbReference type="EMBL" id="CAY70858.1"/>
    </source>
</evidence>
<dbReference type="OrthoDB" id="10294513at2759"/>
<protein>
    <submittedName>
        <fullName evidence="1">Uncharacterized protein</fullName>
    </submittedName>
</protein>
<dbReference type="KEGG" id="ppa:PAS_chr3_0805"/>
<sequence length="942" mass="107777">MDGSLLLTSIAHNNVRYICYDWKLIPVDDHGVALVEHEKDLRLFPLTQHGRNYVVVDEQTTVKLASFDDLFGRITNSASLPLKFIKNGRSLFLDDGYSLSIYEVSKDESSITRVSKIEFPENYRWSLIREHYVIIGDEKAVLSSPAFKSKVTISNKLLNVVTLIQNRKYLLVYKEKYSILTTIGSIDLWKLVEEYPVSLPLKNAIVSPVMNKLYLVNENNHIFSINTKNNNRKKNKQFRLHYHLTLPFFVASSIALDDRILLVSTEDFGVLRVDTGNSKPTFEQFLSPKVPIQDLAFMHSSSRELTTREGFVDWPVTCHRIVRPSNLSLHISPFLITQSNLVASLVSILDIPRAEYTSFKVLDFDNVFDYWVSDRNTLVVRHFDLTISLYSRNPESKIPMLKKSETFFQVPIDKINLKDVLSVKDNCILYNDKCIQVSAGRVETFYVSTPLDSFDIIPNYGIVYCANGRLEFLSFQSNAIDFIQAGSYYSIKALKESEHLHILFTDGAQLYYRNISSRHFSNSVSSIKLPGILELEFRQPEVFCCLTSDGGFHDIIFNEVDSNLYIKRQRIIGGASFSRTHHKSNELIHFWGSPTVSHGLQHCEYTGFTSFSLPIECQKPLMVFENSLLYGNSQGFFLLQLPVLSPEKYRIMNVNKQFFSGFLRWTFPLLHTENGFLFAAISLKPVHDFRMEATLMLLNQELDIIYQESYPFTFSNVTVLDELSNLSKFSHTVNNLHESFIVAYSRPGEDVLLVLYTLRKNSEGFYLANENITLDSIKYVKDISVFDNQIICSGTGSKIVEFRHDGSWALEAGRLLSSDPDLRQTIILGDKSLLQLTNSGFYADGDLNWEEQIGQIDKIDRVILLRKDVYCFASLTGGKVYIVEIKQDFELTLINQQNFASPITCIYYDIVSCKIFVAIDRARLFSMVGEKFNLSHIGGIPF</sequence>
<dbReference type="SUPFAM" id="SSF69322">
    <property type="entry name" value="Tricorn protease domain 2"/>
    <property type="match status" value="1"/>
</dbReference>
<dbReference type="EMBL" id="FN392321">
    <property type="protein sequence ID" value="CAY70858.1"/>
    <property type="molecule type" value="Genomic_DNA"/>
</dbReference>
<name>C4R5M2_KOMPG</name>
<dbReference type="InParanoid" id="C4R5M2"/>
<dbReference type="AlphaFoldDB" id="C4R5M2"/>
<proteinExistence type="predicted"/>
<accession>C4R5M2</accession>
<dbReference type="GeneID" id="8200495"/>